<gene>
    <name evidence="1" type="ORF">GIL414_LOCUS28278</name>
</gene>
<dbReference type="Proteomes" id="UP000681720">
    <property type="component" value="Unassembled WGS sequence"/>
</dbReference>
<name>A0A8S2V906_9BILA</name>
<dbReference type="AlphaFoldDB" id="A0A8S2V906"/>
<reference evidence="1" key="1">
    <citation type="submission" date="2021-02" db="EMBL/GenBank/DDBJ databases">
        <authorList>
            <person name="Nowell W R."/>
        </authorList>
    </citation>
    <scope>NUCLEOTIDE SEQUENCE</scope>
</reference>
<comment type="caution">
    <text evidence="1">The sequence shown here is derived from an EMBL/GenBank/DDBJ whole genome shotgun (WGS) entry which is preliminary data.</text>
</comment>
<evidence type="ECO:0000313" key="2">
    <source>
        <dbReference type="Proteomes" id="UP000681720"/>
    </source>
</evidence>
<organism evidence="1 2">
    <name type="scientific">Rotaria magnacalcarata</name>
    <dbReference type="NCBI Taxonomy" id="392030"/>
    <lineage>
        <taxon>Eukaryota</taxon>
        <taxon>Metazoa</taxon>
        <taxon>Spiralia</taxon>
        <taxon>Gnathifera</taxon>
        <taxon>Rotifera</taxon>
        <taxon>Eurotatoria</taxon>
        <taxon>Bdelloidea</taxon>
        <taxon>Philodinida</taxon>
        <taxon>Philodinidae</taxon>
        <taxon>Rotaria</taxon>
    </lineage>
</organism>
<evidence type="ECO:0000313" key="1">
    <source>
        <dbReference type="EMBL" id="CAF4358118.1"/>
    </source>
</evidence>
<protein>
    <submittedName>
        <fullName evidence="1">Uncharacterized protein</fullName>
    </submittedName>
</protein>
<dbReference type="EMBL" id="CAJOBJ010047576">
    <property type="protein sequence ID" value="CAF4358118.1"/>
    <property type="molecule type" value="Genomic_DNA"/>
</dbReference>
<accession>A0A8S2V906</accession>
<sequence length="203" mass="21806">MNNNDLNINEAQYQGNTLLKIDPGQRPTIHTLVENIEDLAIGNDIGLNEPLLFLFNTNDTITSTNTATSSAAGGNPSTAKAPLAANNPSLNTGVSSYIPSSIKGLNTSGKSWMKSIIDTSSKVINEGVQQVKQTLATNVPTNLTPGSSMGIGHHQQNHHFEVDLSYITSKVIGRISSFLKCFELTIENYSIFISVESKASLKN</sequence>
<proteinExistence type="predicted"/>